<reference evidence="3" key="3">
    <citation type="submission" date="2016-03" db="UniProtKB">
        <authorList>
            <consortium name="EnsemblProtists"/>
        </authorList>
    </citation>
    <scope>IDENTIFICATION</scope>
</reference>
<feature type="region of interest" description="Disordered" evidence="1">
    <location>
        <begin position="98"/>
        <end position="145"/>
    </location>
</feature>
<feature type="compositionally biased region" description="Acidic residues" evidence="1">
    <location>
        <begin position="98"/>
        <end position="109"/>
    </location>
</feature>
<dbReference type="EMBL" id="JH993052">
    <property type="protein sequence ID" value="EKX38057.1"/>
    <property type="molecule type" value="Genomic_DNA"/>
</dbReference>
<dbReference type="OrthoDB" id="10679421at2759"/>
<proteinExistence type="predicted"/>
<dbReference type="GeneID" id="17294741"/>
<feature type="compositionally biased region" description="Basic and acidic residues" evidence="1">
    <location>
        <begin position="117"/>
        <end position="137"/>
    </location>
</feature>
<dbReference type="PaxDb" id="55529-EKX38057"/>
<keyword evidence="4" id="KW-1185">Reference proteome</keyword>
<accession>L1IPN6</accession>
<sequence>MYVRLDERIGGGEGKHPAARHPRPRRHRIALVDLGAPHLIHRELRGSRPVSAGEECEYKTRSTDVSNLRSPIVNNSSCCCSLELCAVVLWLTKLDGEAEEAEGEDEEAEPQAPSVSDMHRAQREIRESKEAKQRQDDIDFPNRSPKDHWYYSGRAVHRKSSKPCSGQRHALHLHYLSSHATAVGSIPDVISGAAVATNNQLYMPAQPPPEHDIMMDVDLANIENPTRTMVARALEHIQANEIKTEYFHDSLVDNDPHSSHYQQRIHVPSVPGSKNNENGLLSYNGIGGIFGPGAMFGSTDARPEVPLRAFKTPNGSLKWVDNHVLNTENVLQAGTSFTDKPRFSSVEGTAGNRDIAQAILRISDPKEIRANKFLGYDPANPPAKDDPTLYVHSWAAYTPEGSRRREIAARGQLAYEEWRREHPQQATSPYHRHGDSAEHGVPCFNGKVPCKPPGHDPLIKSDPSLRGGSAAEGEEGENGEGEDENVDAK</sequence>
<dbReference type="KEGG" id="gtt:GUITHDRAFT_144549"/>
<feature type="region of interest" description="Disordered" evidence="1">
    <location>
        <begin position="444"/>
        <end position="489"/>
    </location>
</feature>
<evidence type="ECO:0000313" key="2">
    <source>
        <dbReference type="EMBL" id="EKX38057.1"/>
    </source>
</evidence>
<reference evidence="4" key="2">
    <citation type="submission" date="2012-11" db="EMBL/GenBank/DDBJ databases">
        <authorList>
            <person name="Kuo A."/>
            <person name="Curtis B.A."/>
            <person name="Tanifuji G."/>
            <person name="Burki F."/>
            <person name="Gruber A."/>
            <person name="Irimia M."/>
            <person name="Maruyama S."/>
            <person name="Arias M.C."/>
            <person name="Ball S.G."/>
            <person name="Gile G.H."/>
            <person name="Hirakawa Y."/>
            <person name="Hopkins J.F."/>
            <person name="Rensing S.A."/>
            <person name="Schmutz J."/>
            <person name="Symeonidi A."/>
            <person name="Elias M."/>
            <person name="Eveleigh R.J."/>
            <person name="Herman E.K."/>
            <person name="Klute M.J."/>
            <person name="Nakayama T."/>
            <person name="Obornik M."/>
            <person name="Reyes-Prieto A."/>
            <person name="Armbrust E.V."/>
            <person name="Aves S.J."/>
            <person name="Beiko R.G."/>
            <person name="Coutinho P."/>
            <person name="Dacks J.B."/>
            <person name="Durnford D.G."/>
            <person name="Fast N.M."/>
            <person name="Green B.R."/>
            <person name="Grisdale C."/>
            <person name="Hempe F."/>
            <person name="Henrissat B."/>
            <person name="Hoppner M.P."/>
            <person name="Ishida K.-I."/>
            <person name="Kim E."/>
            <person name="Koreny L."/>
            <person name="Kroth P.G."/>
            <person name="Liu Y."/>
            <person name="Malik S.-B."/>
            <person name="Maier U.G."/>
            <person name="McRose D."/>
            <person name="Mock T."/>
            <person name="Neilson J.A."/>
            <person name="Onodera N.T."/>
            <person name="Poole A.M."/>
            <person name="Pritham E.J."/>
            <person name="Richards T.A."/>
            <person name="Rocap G."/>
            <person name="Roy S.W."/>
            <person name="Sarai C."/>
            <person name="Schaack S."/>
            <person name="Shirato S."/>
            <person name="Slamovits C.H."/>
            <person name="Spencer D.F."/>
            <person name="Suzuki S."/>
            <person name="Worden A.Z."/>
            <person name="Zauner S."/>
            <person name="Barry K."/>
            <person name="Bell C."/>
            <person name="Bharti A.K."/>
            <person name="Crow J.A."/>
            <person name="Grimwood J."/>
            <person name="Kramer R."/>
            <person name="Lindquist E."/>
            <person name="Lucas S."/>
            <person name="Salamov A."/>
            <person name="McFadden G.I."/>
            <person name="Lane C.E."/>
            <person name="Keeling P.J."/>
            <person name="Gray M.W."/>
            <person name="Grigoriev I.V."/>
            <person name="Archibald J.M."/>
        </authorList>
    </citation>
    <scope>NUCLEOTIDE SEQUENCE</scope>
    <source>
        <strain evidence="4">CCMP2712</strain>
    </source>
</reference>
<feature type="compositionally biased region" description="Acidic residues" evidence="1">
    <location>
        <begin position="472"/>
        <end position="489"/>
    </location>
</feature>
<feature type="region of interest" description="Disordered" evidence="1">
    <location>
        <begin position="419"/>
        <end position="438"/>
    </location>
</feature>
<evidence type="ECO:0000313" key="4">
    <source>
        <dbReference type="Proteomes" id="UP000011087"/>
    </source>
</evidence>
<feature type="region of interest" description="Disordered" evidence="1">
    <location>
        <begin position="1"/>
        <end position="23"/>
    </location>
</feature>
<evidence type="ECO:0000256" key="1">
    <source>
        <dbReference type="SAM" id="MobiDB-lite"/>
    </source>
</evidence>
<name>L1IPN6_GUITC</name>
<dbReference type="HOGENOM" id="CLU_558330_0_0_1"/>
<dbReference type="EnsemblProtists" id="EKX38057">
    <property type="protein sequence ID" value="EKX38057"/>
    <property type="gene ID" value="GUITHDRAFT_144549"/>
</dbReference>
<reference evidence="2 4" key="1">
    <citation type="journal article" date="2012" name="Nature">
        <title>Algal genomes reveal evolutionary mosaicism and the fate of nucleomorphs.</title>
        <authorList>
            <consortium name="DOE Joint Genome Institute"/>
            <person name="Curtis B.A."/>
            <person name="Tanifuji G."/>
            <person name="Burki F."/>
            <person name="Gruber A."/>
            <person name="Irimia M."/>
            <person name="Maruyama S."/>
            <person name="Arias M.C."/>
            <person name="Ball S.G."/>
            <person name="Gile G.H."/>
            <person name="Hirakawa Y."/>
            <person name="Hopkins J.F."/>
            <person name="Kuo A."/>
            <person name="Rensing S.A."/>
            <person name="Schmutz J."/>
            <person name="Symeonidi A."/>
            <person name="Elias M."/>
            <person name="Eveleigh R.J."/>
            <person name="Herman E.K."/>
            <person name="Klute M.J."/>
            <person name="Nakayama T."/>
            <person name="Obornik M."/>
            <person name="Reyes-Prieto A."/>
            <person name="Armbrust E.V."/>
            <person name="Aves S.J."/>
            <person name="Beiko R.G."/>
            <person name="Coutinho P."/>
            <person name="Dacks J.B."/>
            <person name="Durnford D.G."/>
            <person name="Fast N.M."/>
            <person name="Green B.R."/>
            <person name="Grisdale C.J."/>
            <person name="Hempel F."/>
            <person name="Henrissat B."/>
            <person name="Hoppner M.P."/>
            <person name="Ishida K."/>
            <person name="Kim E."/>
            <person name="Koreny L."/>
            <person name="Kroth P.G."/>
            <person name="Liu Y."/>
            <person name="Malik S.B."/>
            <person name="Maier U.G."/>
            <person name="McRose D."/>
            <person name="Mock T."/>
            <person name="Neilson J.A."/>
            <person name="Onodera N.T."/>
            <person name="Poole A.M."/>
            <person name="Pritham E.J."/>
            <person name="Richards T.A."/>
            <person name="Rocap G."/>
            <person name="Roy S.W."/>
            <person name="Sarai C."/>
            <person name="Schaack S."/>
            <person name="Shirato S."/>
            <person name="Slamovits C.H."/>
            <person name="Spencer D.F."/>
            <person name="Suzuki S."/>
            <person name="Worden A.Z."/>
            <person name="Zauner S."/>
            <person name="Barry K."/>
            <person name="Bell C."/>
            <person name="Bharti A.K."/>
            <person name="Crow J.A."/>
            <person name="Grimwood J."/>
            <person name="Kramer R."/>
            <person name="Lindquist E."/>
            <person name="Lucas S."/>
            <person name="Salamov A."/>
            <person name="McFadden G.I."/>
            <person name="Lane C.E."/>
            <person name="Keeling P.J."/>
            <person name="Gray M.W."/>
            <person name="Grigoriev I.V."/>
            <person name="Archibald J.M."/>
        </authorList>
    </citation>
    <scope>NUCLEOTIDE SEQUENCE</scope>
    <source>
        <strain evidence="2 4">CCMP2712</strain>
    </source>
</reference>
<dbReference type="AlphaFoldDB" id="L1IPN6"/>
<organism evidence="2">
    <name type="scientific">Guillardia theta (strain CCMP2712)</name>
    <name type="common">Cryptophyte</name>
    <dbReference type="NCBI Taxonomy" id="905079"/>
    <lineage>
        <taxon>Eukaryota</taxon>
        <taxon>Cryptophyceae</taxon>
        <taxon>Pyrenomonadales</taxon>
        <taxon>Geminigeraceae</taxon>
        <taxon>Guillardia</taxon>
    </lineage>
</organism>
<dbReference type="RefSeq" id="XP_005825037.1">
    <property type="nucleotide sequence ID" value="XM_005824980.1"/>
</dbReference>
<evidence type="ECO:0000313" key="3">
    <source>
        <dbReference type="EnsemblProtists" id="EKX38057"/>
    </source>
</evidence>
<gene>
    <name evidence="2" type="ORF">GUITHDRAFT_144549</name>
</gene>
<protein>
    <submittedName>
        <fullName evidence="2 3">Uncharacterized protein</fullName>
    </submittedName>
</protein>
<dbReference type="Proteomes" id="UP000011087">
    <property type="component" value="Unassembled WGS sequence"/>
</dbReference>
<feature type="compositionally biased region" description="Basic and acidic residues" evidence="1">
    <location>
        <begin position="1"/>
        <end position="16"/>
    </location>
</feature>